<dbReference type="OrthoDB" id="3429567at2"/>
<keyword evidence="2" id="KW-1185">Reference proteome</keyword>
<sequence>MNADPEEEPMPPAFYDVLAPLIADEPHTAGWMLGLAGARSAPVAGAVTLLRPGWPRWPDPHDADAQVRLEFADGTARIAVCKVLSAWNEQIRYSLPAIMGFAFEEHRLPVCALLVCGSDALADRYRAGVDVGPDSFMAVTAVGPAGFPDLATCAGPWSAPTAVAAAAVRRGPAAGMEEPFVAALDRWLGAFEPERAAAYAEGLLGLLDAGSARLLREVAGSGARPYHAAMGAAPAVKGS</sequence>
<dbReference type="RefSeq" id="WP_136531373.1">
    <property type="nucleotide sequence ID" value="NZ_STGX01000016.1"/>
</dbReference>
<dbReference type="EMBL" id="STGX01000016">
    <property type="protein sequence ID" value="THV25925.1"/>
    <property type="molecule type" value="Genomic_DNA"/>
</dbReference>
<evidence type="ECO:0000313" key="2">
    <source>
        <dbReference type="Proteomes" id="UP000305792"/>
    </source>
</evidence>
<reference evidence="1 2" key="1">
    <citation type="journal article" date="2018" name="Int. J. Syst. Evol. Microbiol.">
        <title>Glycomyces paridis sp. nov., isolated from the medicinal plant Paris polyphylla.</title>
        <authorList>
            <person name="Fang X.M."/>
            <person name="Bai J.L."/>
            <person name="Su J."/>
            <person name="Zhao L.L."/>
            <person name="Liu H.Y."/>
            <person name="Ma B.P."/>
            <person name="Zhang Y.Q."/>
            <person name="Yu L.Y."/>
        </authorList>
    </citation>
    <scope>NUCLEOTIDE SEQUENCE [LARGE SCALE GENOMIC DNA]</scope>
    <source>
        <strain evidence="1 2">CPCC 204357</strain>
    </source>
</reference>
<name>A0A4S8P8J3_9ACTN</name>
<comment type="caution">
    <text evidence="1">The sequence shown here is derived from an EMBL/GenBank/DDBJ whole genome shotgun (WGS) entry which is preliminary data.</text>
</comment>
<protein>
    <submittedName>
        <fullName evidence="1">Uncharacterized protein</fullName>
    </submittedName>
</protein>
<proteinExistence type="predicted"/>
<evidence type="ECO:0000313" key="1">
    <source>
        <dbReference type="EMBL" id="THV25925.1"/>
    </source>
</evidence>
<dbReference type="AlphaFoldDB" id="A0A4S8P8J3"/>
<organism evidence="1 2">
    <name type="scientific">Glycomyces paridis</name>
    <dbReference type="NCBI Taxonomy" id="2126555"/>
    <lineage>
        <taxon>Bacteria</taxon>
        <taxon>Bacillati</taxon>
        <taxon>Actinomycetota</taxon>
        <taxon>Actinomycetes</taxon>
        <taxon>Glycomycetales</taxon>
        <taxon>Glycomycetaceae</taxon>
        <taxon>Glycomyces</taxon>
    </lineage>
</organism>
<accession>A0A4S8P8J3</accession>
<gene>
    <name evidence="1" type="ORF">E9998_19510</name>
</gene>
<dbReference type="Proteomes" id="UP000305792">
    <property type="component" value="Unassembled WGS sequence"/>
</dbReference>